<proteinExistence type="predicted"/>
<dbReference type="OrthoDB" id="10582436at2759"/>
<name>A0A0C3QEL8_9AGAM</name>
<accession>A0A0C3QEL8</accession>
<dbReference type="HOGENOM" id="CLU_2114845_0_0_1"/>
<reference evidence="2" key="2">
    <citation type="submission" date="2015-01" db="EMBL/GenBank/DDBJ databases">
        <title>Evolutionary Origins and Diversification of the Mycorrhizal Mutualists.</title>
        <authorList>
            <consortium name="DOE Joint Genome Institute"/>
            <consortium name="Mycorrhizal Genomics Consortium"/>
            <person name="Kohler A."/>
            <person name="Kuo A."/>
            <person name="Nagy L.G."/>
            <person name="Floudas D."/>
            <person name="Copeland A."/>
            <person name="Barry K.W."/>
            <person name="Cichocki N."/>
            <person name="Veneault-Fourrey C."/>
            <person name="LaButti K."/>
            <person name="Lindquist E.A."/>
            <person name="Lipzen A."/>
            <person name="Lundell T."/>
            <person name="Morin E."/>
            <person name="Murat C."/>
            <person name="Riley R."/>
            <person name="Ohm R."/>
            <person name="Sun H."/>
            <person name="Tunlid A."/>
            <person name="Henrissat B."/>
            <person name="Grigoriev I.V."/>
            <person name="Hibbett D.S."/>
            <person name="Martin F."/>
        </authorList>
    </citation>
    <scope>NUCLEOTIDE SEQUENCE [LARGE SCALE GENOMIC DNA]</scope>
    <source>
        <strain evidence="2">MUT 4182</strain>
    </source>
</reference>
<evidence type="ECO:0000313" key="1">
    <source>
        <dbReference type="EMBL" id="KIO24336.1"/>
    </source>
</evidence>
<dbReference type="Proteomes" id="UP000054248">
    <property type="component" value="Unassembled WGS sequence"/>
</dbReference>
<protein>
    <submittedName>
        <fullName evidence="1">Uncharacterized protein</fullName>
    </submittedName>
</protein>
<dbReference type="EMBL" id="KN823063">
    <property type="protein sequence ID" value="KIO24336.1"/>
    <property type="molecule type" value="Genomic_DNA"/>
</dbReference>
<evidence type="ECO:0000313" key="2">
    <source>
        <dbReference type="Proteomes" id="UP000054248"/>
    </source>
</evidence>
<keyword evidence="2" id="KW-1185">Reference proteome</keyword>
<reference evidence="1 2" key="1">
    <citation type="submission" date="2014-04" db="EMBL/GenBank/DDBJ databases">
        <authorList>
            <consortium name="DOE Joint Genome Institute"/>
            <person name="Kuo A."/>
            <person name="Girlanda M."/>
            <person name="Perotto S."/>
            <person name="Kohler A."/>
            <person name="Nagy L.G."/>
            <person name="Floudas D."/>
            <person name="Copeland A."/>
            <person name="Barry K.W."/>
            <person name="Cichocki N."/>
            <person name="Veneault-Fourrey C."/>
            <person name="LaButti K."/>
            <person name="Lindquist E.A."/>
            <person name="Lipzen A."/>
            <person name="Lundell T."/>
            <person name="Morin E."/>
            <person name="Murat C."/>
            <person name="Sun H."/>
            <person name="Tunlid A."/>
            <person name="Henrissat B."/>
            <person name="Grigoriev I.V."/>
            <person name="Hibbett D.S."/>
            <person name="Martin F."/>
            <person name="Nordberg H.P."/>
            <person name="Cantor M.N."/>
            <person name="Hua S.X."/>
        </authorList>
    </citation>
    <scope>NUCLEOTIDE SEQUENCE [LARGE SCALE GENOMIC DNA]</scope>
    <source>
        <strain evidence="1 2">MUT 4182</strain>
    </source>
</reference>
<organism evidence="1 2">
    <name type="scientific">Tulasnella calospora MUT 4182</name>
    <dbReference type="NCBI Taxonomy" id="1051891"/>
    <lineage>
        <taxon>Eukaryota</taxon>
        <taxon>Fungi</taxon>
        <taxon>Dikarya</taxon>
        <taxon>Basidiomycota</taxon>
        <taxon>Agaricomycotina</taxon>
        <taxon>Agaricomycetes</taxon>
        <taxon>Cantharellales</taxon>
        <taxon>Tulasnellaceae</taxon>
        <taxon>Tulasnella</taxon>
    </lineage>
</organism>
<feature type="non-terminal residue" evidence="1">
    <location>
        <position position="115"/>
    </location>
</feature>
<dbReference type="AlphaFoldDB" id="A0A0C3QEL8"/>
<sequence length="115" mass="12432">MYSKFGAGNTGHLLLVPVTDPLEGRIRTLLEKAPGGHHRGQVYATIWSVLQDGCLLATVKQGGCNYQLATLVSSPHGLMWLASDPKAASAAWPEGKARMASLRLDIFDDSKETLR</sequence>
<gene>
    <name evidence="1" type="ORF">M407DRAFT_244493</name>
</gene>